<dbReference type="Proteomes" id="UP000887540">
    <property type="component" value="Unplaced"/>
</dbReference>
<evidence type="ECO:0000256" key="6">
    <source>
        <dbReference type="RuleBase" id="RU364150"/>
    </source>
</evidence>
<keyword evidence="3 6" id="KW-0805">Transcription regulation</keyword>
<evidence type="ECO:0000313" key="9">
    <source>
        <dbReference type="WBParaSite" id="ACRNAN_scaffold6820.g15765.t1"/>
    </source>
</evidence>
<evidence type="ECO:0000313" key="8">
    <source>
        <dbReference type="WBParaSite" id="ACRNAN_Path_720.g2719.t1"/>
    </source>
</evidence>
<evidence type="ECO:0000256" key="4">
    <source>
        <dbReference type="ARBA" id="ARBA00023163"/>
    </source>
</evidence>
<comment type="subcellular location">
    <subcellularLocation>
        <location evidence="1 6">Nucleus</location>
    </subcellularLocation>
</comment>
<dbReference type="Pfam" id="PF09637">
    <property type="entry name" value="Med18"/>
    <property type="match status" value="1"/>
</dbReference>
<dbReference type="GO" id="GO:0016592">
    <property type="term" value="C:mediator complex"/>
    <property type="evidence" value="ECO:0007669"/>
    <property type="project" value="InterPro"/>
</dbReference>
<dbReference type="GO" id="GO:0006357">
    <property type="term" value="P:regulation of transcription by RNA polymerase II"/>
    <property type="evidence" value="ECO:0007669"/>
    <property type="project" value="InterPro"/>
</dbReference>
<evidence type="ECO:0000313" key="7">
    <source>
        <dbReference type="Proteomes" id="UP000887540"/>
    </source>
</evidence>
<keyword evidence="6" id="KW-0010">Activator</keyword>
<dbReference type="GO" id="GO:0003712">
    <property type="term" value="F:transcription coregulator activity"/>
    <property type="evidence" value="ECO:0007669"/>
    <property type="project" value="InterPro"/>
</dbReference>
<dbReference type="PANTHER" id="PTHR13321">
    <property type="entry name" value="MEDIATOR OF RNA POLYMERASE II TRANSCRIPTION, SUBUNIT 18"/>
    <property type="match status" value="1"/>
</dbReference>
<comment type="subunit">
    <text evidence="6">Component of the Mediator complex.</text>
</comment>
<comment type="function">
    <text evidence="6">Component of the Mediator complex, a coactivator involved in the regulated transcription of nearly all RNA polymerase II-dependent genes. Mediator functions as a bridge to convey information from gene-specific regulatory proteins to the basal RNA polymerase II transcription machinery. Mediator is recruited to promoters by direct interactions with regulatory proteins and serves as a scaffold for the assembly of a functional preinitiation complex with RNA polymerase II and the general transcription factors.</text>
</comment>
<keyword evidence="7" id="KW-1185">Reference proteome</keyword>
<comment type="similarity">
    <text evidence="2 6">Belongs to the Mediator complex subunit 18 family.</text>
</comment>
<reference evidence="8 9" key="1">
    <citation type="submission" date="2022-11" db="UniProtKB">
        <authorList>
            <consortium name="WormBaseParasite"/>
        </authorList>
    </citation>
    <scope>IDENTIFICATION</scope>
</reference>
<dbReference type="WBParaSite" id="ACRNAN_scaffold6820.g15765.t1">
    <property type="protein sequence ID" value="ACRNAN_scaffold6820.g15765.t1"/>
    <property type="gene ID" value="ACRNAN_scaffold6820.g15765"/>
</dbReference>
<evidence type="ECO:0000256" key="5">
    <source>
        <dbReference type="ARBA" id="ARBA00023242"/>
    </source>
</evidence>
<evidence type="ECO:0000256" key="3">
    <source>
        <dbReference type="ARBA" id="ARBA00023015"/>
    </source>
</evidence>
<dbReference type="WBParaSite" id="ACRNAN_Path_720.g2719.t1">
    <property type="protein sequence ID" value="ACRNAN_Path_720.g2719.t1"/>
    <property type="gene ID" value="ACRNAN_Path_720.g2719"/>
</dbReference>
<evidence type="ECO:0000256" key="2">
    <source>
        <dbReference type="ARBA" id="ARBA00009814"/>
    </source>
</evidence>
<dbReference type="AlphaFoldDB" id="A0A914CC05"/>
<keyword evidence="5 6" id="KW-0539">Nucleus</keyword>
<evidence type="ECO:0000256" key="1">
    <source>
        <dbReference type="ARBA" id="ARBA00004123"/>
    </source>
</evidence>
<dbReference type="Gene3D" id="2.40.320.10">
    <property type="entry name" value="Hypothetical Protein Pfu-838710-001"/>
    <property type="match status" value="1"/>
</dbReference>
<dbReference type="GO" id="GO:0006369">
    <property type="term" value="P:termination of RNA polymerase II transcription"/>
    <property type="evidence" value="ECO:0007669"/>
    <property type="project" value="TreeGrafter"/>
</dbReference>
<proteinExistence type="inferred from homology"/>
<accession>A0A914CC05</accession>
<dbReference type="GO" id="GO:0070847">
    <property type="term" value="C:core mediator complex"/>
    <property type="evidence" value="ECO:0007669"/>
    <property type="project" value="TreeGrafter"/>
</dbReference>
<keyword evidence="4 6" id="KW-0804">Transcription</keyword>
<organism evidence="7 8">
    <name type="scientific">Acrobeloides nanus</name>
    <dbReference type="NCBI Taxonomy" id="290746"/>
    <lineage>
        <taxon>Eukaryota</taxon>
        <taxon>Metazoa</taxon>
        <taxon>Ecdysozoa</taxon>
        <taxon>Nematoda</taxon>
        <taxon>Chromadorea</taxon>
        <taxon>Rhabditida</taxon>
        <taxon>Tylenchina</taxon>
        <taxon>Cephalobomorpha</taxon>
        <taxon>Cephaloboidea</taxon>
        <taxon>Cephalobidae</taxon>
        <taxon>Acrobeloides</taxon>
    </lineage>
</organism>
<sequence length="160" mass="18565">MVFSLKTGDNPDVTVRIRRKFNRDSHLWHWRYVAAPEPDIHCPTIVRKVIDSVGASSNLMEFVKNLGLRMDYEYITQGELFIKGKIKIFLNRISYTEKPGNYDKNFLKPVTNDSYLVEASIAVPDNQEYSSAAKNLRDFCDQLLPLCNLKKVNYWQSTVQ</sequence>
<protein>
    <recommendedName>
        <fullName evidence="6">Mediator of RNA polymerase II transcription subunit 18</fullName>
    </recommendedName>
    <alternativeName>
        <fullName evidence="6">Mediator complex subunit 18</fullName>
    </alternativeName>
</protein>
<dbReference type="InterPro" id="IPR019095">
    <property type="entry name" value="Mediator_Med18"/>
</dbReference>
<gene>
    <name evidence="6" type="primary">MED18</name>
</gene>
<name>A0A914CC05_9BILA</name>
<dbReference type="PANTHER" id="PTHR13321:SF2">
    <property type="entry name" value="MEDIATOR OF RNA POLYMERASE II TRANSCRIPTION SUBUNIT 18"/>
    <property type="match status" value="1"/>
</dbReference>